<name>A0A8S5NPK5_9VIRU</name>
<sequence>MCLFAIVSFYAFSNFVLLWQKGCTTFVGFCG</sequence>
<proteinExistence type="predicted"/>
<protein>
    <submittedName>
        <fullName evidence="1">Uncharacterized protein</fullName>
    </submittedName>
</protein>
<accession>A0A8S5NPK5</accession>
<reference evidence="1" key="1">
    <citation type="journal article" date="2021" name="Proc. Natl. Acad. Sci. U.S.A.">
        <title>A Catalog of Tens of Thousands of Viruses from Human Metagenomes Reveals Hidden Associations with Chronic Diseases.</title>
        <authorList>
            <person name="Tisza M.J."/>
            <person name="Buck C.B."/>
        </authorList>
    </citation>
    <scope>NUCLEOTIDE SEQUENCE</scope>
    <source>
        <strain evidence="1">CtCoW18</strain>
    </source>
</reference>
<organism evidence="1">
    <name type="scientific">Microviridae sp. ctCoW18</name>
    <dbReference type="NCBI Taxonomy" id="2826730"/>
    <lineage>
        <taxon>Viruses</taxon>
        <taxon>Monodnaviria</taxon>
        <taxon>Sangervirae</taxon>
        <taxon>Phixviricota</taxon>
        <taxon>Malgrandaviricetes</taxon>
        <taxon>Petitvirales</taxon>
        <taxon>Microviridae</taxon>
    </lineage>
</organism>
<dbReference type="EMBL" id="BK015223">
    <property type="protein sequence ID" value="DAD96741.1"/>
    <property type="molecule type" value="Genomic_DNA"/>
</dbReference>
<evidence type="ECO:0000313" key="1">
    <source>
        <dbReference type="EMBL" id="DAD96741.1"/>
    </source>
</evidence>